<sequence length="450" mass="51437">MGDKTRKKGEGNGATSVALNSSEIPNDLKKLIDNLDPEDFCGDTMVKVRDLLTELDKFSTASIETKLTYGKKLRNKITVEYLDALVNIIKDLCDEIRPRDANIFDLQNCLTDSLMRAKIWSLEREKAVLQAKLDLQSEFSSSFKELLPKIDDLKEINNQNLNIREEIPKILKLEREAACSDFKEVMGKANTELVEEVKRNINLTKSFAQVAQSSRDILPSERSTRPPPVLNPEGITLIKPKNENVDNFETNKKLITELLRKKDPAIRLRSIGKIHDGGLNLVSASLDDAKVIKDLLCDTEDNDLLSSFEFSIPPRRSPQIIVYNVDKKVEPDVFKKGLLAKNLFLSDVNNTPKFKVEFNIPARNKALVHWNLTINPKNFHEIMDKEGLYFEFSRLRFSEFIGIKQCKKCFLFGHTTKQCKEETPRKCDNCGENWSEKHICKKRQCINCTV</sequence>
<comment type="caution">
    <text evidence="1">The sequence shown here is derived from an EMBL/GenBank/DDBJ whole genome shotgun (WGS) entry which is preliminary data.</text>
</comment>
<dbReference type="OrthoDB" id="6505565at2759"/>
<dbReference type="Proteomes" id="UP000499080">
    <property type="component" value="Unassembled WGS sequence"/>
</dbReference>
<evidence type="ECO:0000313" key="2">
    <source>
        <dbReference type="Proteomes" id="UP000499080"/>
    </source>
</evidence>
<protein>
    <recommendedName>
        <fullName evidence="3">CCHC-type domain-containing protein</fullName>
    </recommendedName>
</protein>
<dbReference type="EMBL" id="BGPR01002509">
    <property type="protein sequence ID" value="GBM74671.1"/>
    <property type="molecule type" value="Genomic_DNA"/>
</dbReference>
<name>A0A4Y2IAB8_ARAVE</name>
<keyword evidence="2" id="KW-1185">Reference proteome</keyword>
<organism evidence="1 2">
    <name type="scientific">Araneus ventricosus</name>
    <name type="common">Orbweaver spider</name>
    <name type="synonym">Epeira ventricosa</name>
    <dbReference type="NCBI Taxonomy" id="182803"/>
    <lineage>
        <taxon>Eukaryota</taxon>
        <taxon>Metazoa</taxon>
        <taxon>Ecdysozoa</taxon>
        <taxon>Arthropoda</taxon>
        <taxon>Chelicerata</taxon>
        <taxon>Arachnida</taxon>
        <taxon>Araneae</taxon>
        <taxon>Araneomorphae</taxon>
        <taxon>Entelegynae</taxon>
        <taxon>Araneoidea</taxon>
        <taxon>Araneidae</taxon>
        <taxon>Araneus</taxon>
    </lineage>
</organism>
<proteinExistence type="predicted"/>
<gene>
    <name evidence="1" type="ORF">AVEN_58513_1</name>
</gene>
<reference evidence="1 2" key="1">
    <citation type="journal article" date="2019" name="Sci. Rep.">
        <title>Orb-weaving spider Araneus ventricosus genome elucidates the spidroin gene catalogue.</title>
        <authorList>
            <person name="Kono N."/>
            <person name="Nakamura H."/>
            <person name="Ohtoshi R."/>
            <person name="Moran D.A.P."/>
            <person name="Shinohara A."/>
            <person name="Yoshida Y."/>
            <person name="Fujiwara M."/>
            <person name="Mori M."/>
            <person name="Tomita M."/>
            <person name="Arakawa K."/>
        </authorList>
    </citation>
    <scope>NUCLEOTIDE SEQUENCE [LARGE SCALE GENOMIC DNA]</scope>
</reference>
<accession>A0A4Y2IAB8</accession>
<evidence type="ECO:0000313" key="1">
    <source>
        <dbReference type="EMBL" id="GBM74671.1"/>
    </source>
</evidence>
<dbReference type="AlphaFoldDB" id="A0A4Y2IAB8"/>
<evidence type="ECO:0008006" key="3">
    <source>
        <dbReference type="Google" id="ProtNLM"/>
    </source>
</evidence>